<keyword evidence="2" id="KW-0732">Signal</keyword>
<protein>
    <recommendedName>
        <fullName evidence="5">YfkD-like protein</fullName>
    </recommendedName>
</protein>
<feature type="signal peptide" evidence="2">
    <location>
        <begin position="1"/>
        <end position="20"/>
    </location>
</feature>
<name>A0A8J2YIW4_9BACL</name>
<dbReference type="EMBL" id="BMIR01000011">
    <property type="protein sequence ID" value="GGE45335.1"/>
    <property type="molecule type" value="Genomic_DNA"/>
</dbReference>
<feature type="compositionally biased region" description="Polar residues" evidence="1">
    <location>
        <begin position="65"/>
        <end position="77"/>
    </location>
</feature>
<evidence type="ECO:0000313" key="3">
    <source>
        <dbReference type="EMBL" id="GGE45335.1"/>
    </source>
</evidence>
<organism evidence="3 4">
    <name type="scientific">Pullulanibacillus camelliae</name>
    <dbReference type="NCBI Taxonomy" id="1707096"/>
    <lineage>
        <taxon>Bacteria</taxon>
        <taxon>Bacillati</taxon>
        <taxon>Bacillota</taxon>
        <taxon>Bacilli</taxon>
        <taxon>Bacillales</taxon>
        <taxon>Sporolactobacillaceae</taxon>
        <taxon>Pullulanibacillus</taxon>
    </lineage>
</organism>
<dbReference type="Proteomes" id="UP000628775">
    <property type="component" value="Unassembled WGS sequence"/>
</dbReference>
<dbReference type="AlphaFoldDB" id="A0A8J2YIW4"/>
<evidence type="ECO:0000313" key="4">
    <source>
        <dbReference type="Proteomes" id="UP000628775"/>
    </source>
</evidence>
<proteinExistence type="predicted"/>
<evidence type="ECO:0000256" key="2">
    <source>
        <dbReference type="SAM" id="SignalP"/>
    </source>
</evidence>
<gene>
    <name evidence="3" type="primary">yfkD</name>
    <name evidence="3" type="ORF">GCM10011391_25210</name>
</gene>
<dbReference type="Pfam" id="PF14167">
    <property type="entry name" value="YfkD"/>
    <property type="match status" value="1"/>
</dbReference>
<feature type="region of interest" description="Disordered" evidence="1">
    <location>
        <begin position="23"/>
        <end position="82"/>
    </location>
</feature>
<dbReference type="InterPro" id="IPR025548">
    <property type="entry name" value="YfkD"/>
</dbReference>
<evidence type="ECO:0008006" key="5">
    <source>
        <dbReference type="Google" id="ProtNLM"/>
    </source>
</evidence>
<sequence length="288" mass="32415">MKKIIVICLFMLFISVPALAKEAPAPQKDNQQHQEKQTPMKKEKAPNTQENKKEAGIKKPDSVTDIAQHNTYPNPNQDEPELQPSALTEELLNTSKIKIENPTLIHRLNESNIHTSKLSIGYHARIFLGKWPLNYESSKTTVNWEYKRVNENLSDNRGGLKEQTLSYNQQRQVKVNGGLTAQVPAQDEVKKLMLNRAADKTHLPIAFETYVGAGTKIDRPYHVAPKKVGHLNGYVPAVNEKGKITYGEVYLVLHGGKKSIEVKNVTQQGIGAWIPVQDHISLRYLVTN</sequence>
<comment type="caution">
    <text evidence="3">The sequence shown here is derived from an EMBL/GenBank/DDBJ whole genome shotgun (WGS) entry which is preliminary data.</text>
</comment>
<keyword evidence="4" id="KW-1185">Reference proteome</keyword>
<feature type="chain" id="PRO_5035256479" description="YfkD-like protein" evidence="2">
    <location>
        <begin position="21"/>
        <end position="288"/>
    </location>
</feature>
<evidence type="ECO:0000256" key="1">
    <source>
        <dbReference type="SAM" id="MobiDB-lite"/>
    </source>
</evidence>
<feature type="compositionally biased region" description="Basic and acidic residues" evidence="1">
    <location>
        <begin position="30"/>
        <end position="62"/>
    </location>
</feature>
<reference evidence="3" key="1">
    <citation type="journal article" date="2014" name="Int. J. Syst. Evol. Microbiol.">
        <title>Complete genome sequence of Corynebacterium casei LMG S-19264T (=DSM 44701T), isolated from a smear-ripened cheese.</title>
        <authorList>
            <consortium name="US DOE Joint Genome Institute (JGI-PGF)"/>
            <person name="Walter F."/>
            <person name="Albersmeier A."/>
            <person name="Kalinowski J."/>
            <person name="Ruckert C."/>
        </authorList>
    </citation>
    <scope>NUCLEOTIDE SEQUENCE</scope>
    <source>
        <strain evidence="3">CGMCC 1.15371</strain>
    </source>
</reference>
<accession>A0A8J2YIW4</accession>
<dbReference type="RefSeq" id="WP_229672586.1">
    <property type="nucleotide sequence ID" value="NZ_BMIR01000011.1"/>
</dbReference>
<reference evidence="3" key="2">
    <citation type="submission" date="2020-09" db="EMBL/GenBank/DDBJ databases">
        <authorList>
            <person name="Sun Q."/>
            <person name="Zhou Y."/>
        </authorList>
    </citation>
    <scope>NUCLEOTIDE SEQUENCE</scope>
    <source>
        <strain evidence="3">CGMCC 1.15371</strain>
    </source>
</reference>